<evidence type="ECO:0000256" key="1">
    <source>
        <dbReference type="SAM" id="Phobius"/>
    </source>
</evidence>
<comment type="caution">
    <text evidence="2">The sequence shown here is derived from an EMBL/GenBank/DDBJ whole genome shotgun (WGS) entry which is preliminary data.</text>
</comment>
<accession>A0ABW2AWF2</accession>
<dbReference type="EMBL" id="JBHSWJ010000002">
    <property type="protein sequence ID" value="MFC6714816.1"/>
    <property type="molecule type" value="Genomic_DNA"/>
</dbReference>
<feature type="transmembrane region" description="Helical" evidence="1">
    <location>
        <begin position="165"/>
        <end position="187"/>
    </location>
</feature>
<dbReference type="InterPro" id="IPR002798">
    <property type="entry name" value="SpoIIM-like"/>
</dbReference>
<feature type="transmembrane region" description="Helical" evidence="1">
    <location>
        <begin position="100"/>
        <end position="121"/>
    </location>
</feature>
<keyword evidence="1" id="KW-0472">Membrane</keyword>
<protein>
    <submittedName>
        <fullName evidence="2">Stage II sporulation protein M</fullName>
    </submittedName>
</protein>
<feature type="transmembrane region" description="Helical" evidence="1">
    <location>
        <begin position="256"/>
        <end position="278"/>
    </location>
</feature>
<proteinExistence type="predicted"/>
<dbReference type="Pfam" id="PF01944">
    <property type="entry name" value="SpoIIM"/>
    <property type="match status" value="1"/>
</dbReference>
<evidence type="ECO:0000313" key="2">
    <source>
        <dbReference type="EMBL" id="MFC6714816.1"/>
    </source>
</evidence>
<dbReference type="RefSeq" id="WP_377823480.1">
    <property type="nucleotide sequence ID" value="NZ_JBHSWJ010000002.1"/>
</dbReference>
<reference evidence="3" key="1">
    <citation type="journal article" date="2019" name="Int. J. Syst. Evol. Microbiol.">
        <title>The Global Catalogue of Microorganisms (GCM) 10K type strain sequencing project: providing services to taxonomists for standard genome sequencing and annotation.</title>
        <authorList>
            <consortium name="The Broad Institute Genomics Platform"/>
            <consortium name="The Broad Institute Genome Sequencing Center for Infectious Disease"/>
            <person name="Wu L."/>
            <person name="Ma J."/>
        </authorList>
    </citation>
    <scope>NUCLEOTIDE SEQUENCE [LARGE SCALE GENOMIC DNA]</scope>
    <source>
        <strain evidence="3">NBRC 106593</strain>
    </source>
</reference>
<sequence length="331" mass="35889">MDLDAYVSAHHAEWTRLGQLIKQRHLTGAESDELLELYQRVGTHLSVIRTSAPDPSVVQYLSTLLARARTRALGARTSSWADFARFFAVSLPVTLYRLRWWWLSIMAISYAAAAVIAIWIIRDPAVSSQIATPEAIKQLVDHDFADYYSEYAARDFAFRVWTNNVWVAAASIGGGILGFPVVIMLWQNTVNLGVMAGLMISHGKADVFFGLILPHGLLELTAVFVAAGAGLRIFWSWVAPGALSRSASLGRTARSMMVVVLGLVIVLGVSGVIEAFVTPSGLPTWARIAIGAIAEVAFLIYVFTMGRRADRLGESADLAAEDLSAEAPVAG</sequence>
<feature type="transmembrane region" description="Helical" evidence="1">
    <location>
        <begin position="284"/>
        <end position="303"/>
    </location>
</feature>
<keyword evidence="1" id="KW-1133">Transmembrane helix</keyword>
<organism evidence="2 3">
    <name type="scientific">Branchiibius cervicis</name>
    <dbReference type="NCBI Taxonomy" id="908252"/>
    <lineage>
        <taxon>Bacteria</taxon>
        <taxon>Bacillati</taxon>
        <taxon>Actinomycetota</taxon>
        <taxon>Actinomycetes</taxon>
        <taxon>Micrococcales</taxon>
        <taxon>Dermacoccaceae</taxon>
        <taxon>Branchiibius</taxon>
    </lineage>
</organism>
<feature type="transmembrane region" description="Helical" evidence="1">
    <location>
        <begin position="207"/>
        <end position="235"/>
    </location>
</feature>
<gene>
    <name evidence="2" type="ORF">ACFQBT_13740</name>
</gene>
<dbReference type="PANTHER" id="PTHR35337:SF1">
    <property type="entry name" value="SLR1478 PROTEIN"/>
    <property type="match status" value="1"/>
</dbReference>
<evidence type="ECO:0000313" key="3">
    <source>
        <dbReference type="Proteomes" id="UP001596356"/>
    </source>
</evidence>
<dbReference type="Proteomes" id="UP001596356">
    <property type="component" value="Unassembled WGS sequence"/>
</dbReference>
<keyword evidence="3" id="KW-1185">Reference proteome</keyword>
<keyword evidence="1" id="KW-0812">Transmembrane</keyword>
<dbReference type="PANTHER" id="PTHR35337">
    <property type="entry name" value="SLR1478 PROTEIN"/>
    <property type="match status" value="1"/>
</dbReference>
<name>A0ABW2AWF2_9MICO</name>